<name>A0A423VNM1_9PEZI</name>
<keyword evidence="3" id="KW-1185">Reference proteome</keyword>
<gene>
    <name evidence="2" type="ORF">VMCG_08906</name>
</gene>
<accession>A0A423VNM1</accession>
<feature type="compositionally biased region" description="Gly residues" evidence="1">
    <location>
        <begin position="98"/>
        <end position="112"/>
    </location>
</feature>
<protein>
    <submittedName>
        <fullName evidence="2">Uncharacterized protein</fullName>
    </submittedName>
</protein>
<reference evidence="2 3" key="1">
    <citation type="submission" date="2015-09" db="EMBL/GenBank/DDBJ databases">
        <title>Host preference determinants of Valsa canker pathogens revealed by comparative genomics.</title>
        <authorList>
            <person name="Yin Z."/>
            <person name="Huang L."/>
        </authorList>
    </citation>
    <scope>NUCLEOTIDE SEQUENCE [LARGE SCALE GENOMIC DNA]</scope>
    <source>
        <strain evidence="2 3">03-1</strain>
    </source>
</reference>
<feature type="compositionally biased region" description="Acidic residues" evidence="1">
    <location>
        <begin position="80"/>
        <end position="91"/>
    </location>
</feature>
<proteinExistence type="predicted"/>
<feature type="region of interest" description="Disordered" evidence="1">
    <location>
        <begin position="27"/>
        <end position="134"/>
    </location>
</feature>
<evidence type="ECO:0000313" key="2">
    <source>
        <dbReference type="EMBL" id="ROV92595.1"/>
    </source>
</evidence>
<dbReference type="EMBL" id="LKEA01000049">
    <property type="protein sequence ID" value="ROV92595.1"/>
    <property type="molecule type" value="Genomic_DNA"/>
</dbReference>
<dbReference type="OrthoDB" id="5419162at2759"/>
<evidence type="ECO:0000313" key="3">
    <source>
        <dbReference type="Proteomes" id="UP000283895"/>
    </source>
</evidence>
<sequence>MDDLYDEELDADAAAMAEAMGFTGFGMRNKKRKFNPNADSSVAEEPVVPSFTGANTAPLGRRRPMNLPPPESEGGGGNADEIDLDEEEEGGSNEGWAGRRGGAASGGDGVDGNGPEPQHIDPPRPSAAGVPQQGMEGVEMQARINAIVAGNASPAAGTAANYQKPQYQQPQVGKGPRWQGHIANAAHAAKAAGLPWWEGPWDPKLIDRMIDNPWDRLEKQGGLVSRGTWGRKEDGNTAEVAVPGETGTQAIGVTNEAVAA</sequence>
<evidence type="ECO:0000256" key="1">
    <source>
        <dbReference type="SAM" id="MobiDB-lite"/>
    </source>
</evidence>
<dbReference type="Proteomes" id="UP000283895">
    <property type="component" value="Unassembled WGS sequence"/>
</dbReference>
<dbReference type="AlphaFoldDB" id="A0A423VNM1"/>
<feature type="region of interest" description="Disordered" evidence="1">
    <location>
        <begin position="156"/>
        <end position="176"/>
    </location>
</feature>
<comment type="caution">
    <text evidence="2">The sequence shown here is derived from an EMBL/GenBank/DDBJ whole genome shotgun (WGS) entry which is preliminary data.</text>
</comment>
<organism evidence="2 3">
    <name type="scientific">Cytospora schulzeri</name>
    <dbReference type="NCBI Taxonomy" id="448051"/>
    <lineage>
        <taxon>Eukaryota</taxon>
        <taxon>Fungi</taxon>
        <taxon>Dikarya</taxon>
        <taxon>Ascomycota</taxon>
        <taxon>Pezizomycotina</taxon>
        <taxon>Sordariomycetes</taxon>
        <taxon>Sordariomycetidae</taxon>
        <taxon>Diaporthales</taxon>
        <taxon>Cytosporaceae</taxon>
        <taxon>Cytospora</taxon>
    </lineage>
</organism>